<dbReference type="AlphaFoldDB" id="A0A2L2BNI4"/>
<evidence type="ECO:0000256" key="1">
    <source>
        <dbReference type="ARBA" id="ARBA00023002"/>
    </source>
</evidence>
<dbReference type="InterPro" id="IPR036250">
    <property type="entry name" value="AcylCo_DH-like_C"/>
</dbReference>
<feature type="domain" description="Acyl-CoA dehydrogenase C-terminal" evidence="2">
    <location>
        <begin position="220"/>
        <end position="344"/>
    </location>
</feature>
<keyword evidence="1" id="KW-0560">Oxidoreductase</keyword>
<dbReference type="PANTHER" id="PTHR43884">
    <property type="entry name" value="ACYL-COA DEHYDROGENASE"/>
    <property type="match status" value="1"/>
</dbReference>
<dbReference type="EMBL" id="CP026923">
    <property type="protein sequence ID" value="AVG23226.1"/>
    <property type="molecule type" value="Genomic_DNA"/>
</dbReference>
<sequence>MQWTDELLESIRARAAHFDATNSFFHEDLEALRDIGYLHPRPLTELVDNQRTLARYAPATALGLGMHFTWVGVAQTLQAAGDDSLAFVLEGARSGELFAFGVSERGNDRVLTDSVTQVSQVEGGYAFHGEKVFTSLSPAWTKLGLLGRMGDSIVHGFISRDTPGYHIVEDWNTLGMRATQSHTTVLDGAVVSSDHLARIIPVGDNSDPFIRAIFQNFLLLVSSVYVGIAERALELAVEAVSSRTSMARDGKTYATDPDIRWQVADAAMAVDALDAPLRSLAADVVDQVDHGPRWFRLLSGVKHRSVETARSVVDSALRLHGGRGYHVSHEISRLQRDVLAGVYHPSDTEAVHHTVAFDLLGPAERQ</sequence>
<dbReference type="InterPro" id="IPR013107">
    <property type="entry name" value="Acyl-CoA_DH_C"/>
</dbReference>
<name>A0A2L2BNI4_9MICO</name>
<dbReference type="InterPro" id="IPR046373">
    <property type="entry name" value="Acyl-CoA_Oxase/DH_mid-dom_sf"/>
</dbReference>
<dbReference type="Gene3D" id="1.20.140.10">
    <property type="entry name" value="Butyryl-CoA Dehydrogenase, subunit A, domain 3"/>
    <property type="match status" value="1"/>
</dbReference>
<dbReference type="Gene3D" id="1.10.540.10">
    <property type="entry name" value="Acyl-CoA dehydrogenase/oxidase, N-terminal domain"/>
    <property type="match status" value="1"/>
</dbReference>
<accession>A0A2L2BNI4</accession>
<dbReference type="RefSeq" id="WP_104912870.1">
    <property type="nucleotide sequence ID" value="NZ_CP026923.1"/>
</dbReference>
<proteinExistence type="predicted"/>
<dbReference type="Proteomes" id="UP000243077">
    <property type="component" value="Chromosome"/>
</dbReference>
<dbReference type="InterPro" id="IPR037069">
    <property type="entry name" value="AcylCoA_DH/ox_N_sf"/>
</dbReference>
<protein>
    <submittedName>
        <fullName evidence="3">Acyl-CoA dehydrogenase</fullName>
    </submittedName>
</protein>
<evidence type="ECO:0000259" key="2">
    <source>
        <dbReference type="Pfam" id="PF08028"/>
    </source>
</evidence>
<dbReference type="KEGG" id="psai:C3B54_11223"/>
<dbReference type="InterPro" id="IPR009100">
    <property type="entry name" value="AcylCoA_DH/oxidase_NM_dom_sf"/>
</dbReference>
<dbReference type="GO" id="GO:0003995">
    <property type="term" value="F:acyl-CoA dehydrogenase activity"/>
    <property type="evidence" value="ECO:0007669"/>
    <property type="project" value="TreeGrafter"/>
</dbReference>
<organism evidence="3 4">
    <name type="scientific">Pontimonas salivibrio</name>
    <dbReference type="NCBI Taxonomy" id="1159327"/>
    <lineage>
        <taxon>Bacteria</taxon>
        <taxon>Bacillati</taxon>
        <taxon>Actinomycetota</taxon>
        <taxon>Actinomycetes</taxon>
        <taxon>Micrococcales</taxon>
        <taxon>Microbacteriaceae</taxon>
        <taxon>Pontimonas</taxon>
    </lineage>
</organism>
<dbReference type="GO" id="GO:0050660">
    <property type="term" value="F:flavin adenine dinucleotide binding"/>
    <property type="evidence" value="ECO:0007669"/>
    <property type="project" value="InterPro"/>
</dbReference>
<dbReference type="Gene3D" id="2.40.110.10">
    <property type="entry name" value="Butyryl-CoA Dehydrogenase, subunit A, domain 2"/>
    <property type="match status" value="1"/>
</dbReference>
<evidence type="ECO:0000313" key="3">
    <source>
        <dbReference type="EMBL" id="AVG23226.1"/>
    </source>
</evidence>
<dbReference type="OrthoDB" id="3404950at2"/>
<dbReference type="Pfam" id="PF08028">
    <property type="entry name" value="Acyl-CoA_dh_2"/>
    <property type="match status" value="1"/>
</dbReference>
<keyword evidence="4" id="KW-1185">Reference proteome</keyword>
<reference evidence="3 4" key="1">
    <citation type="submission" date="2018-02" db="EMBL/GenBank/DDBJ databases">
        <title>Complete genome of the streamlined marine actinobacterium Pontimonas salivibrio CL-TW6 adapted to coastal planktonic lifestype.</title>
        <authorList>
            <person name="Cho B.C."/>
            <person name="Hardies S.C."/>
            <person name="Jang G.I."/>
            <person name="Hwang C.Y."/>
        </authorList>
    </citation>
    <scope>NUCLEOTIDE SEQUENCE [LARGE SCALE GENOMIC DNA]</scope>
    <source>
        <strain evidence="3 4">CL-TW6</strain>
    </source>
</reference>
<dbReference type="PANTHER" id="PTHR43884:SF25">
    <property type="entry name" value="ACYL-COA DEHYDROGENASE YDBM-RELATED"/>
    <property type="match status" value="1"/>
</dbReference>
<dbReference type="SUPFAM" id="SSF47203">
    <property type="entry name" value="Acyl-CoA dehydrogenase C-terminal domain-like"/>
    <property type="match status" value="1"/>
</dbReference>
<gene>
    <name evidence="3" type="ORF">C3B54_11223</name>
</gene>
<dbReference type="SUPFAM" id="SSF56645">
    <property type="entry name" value="Acyl-CoA dehydrogenase NM domain-like"/>
    <property type="match status" value="1"/>
</dbReference>
<evidence type="ECO:0000313" key="4">
    <source>
        <dbReference type="Proteomes" id="UP000243077"/>
    </source>
</evidence>